<keyword evidence="3" id="KW-1185">Reference proteome</keyword>
<evidence type="ECO:0000256" key="1">
    <source>
        <dbReference type="SAM" id="Phobius"/>
    </source>
</evidence>
<dbReference type="Proteomes" id="UP000214588">
    <property type="component" value="Unassembled WGS sequence"/>
</dbReference>
<name>A0A226BXR6_9FIRM</name>
<evidence type="ECO:0000313" key="2">
    <source>
        <dbReference type="EMBL" id="OWZ83582.1"/>
    </source>
</evidence>
<dbReference type="InterPro" id="IPR009577">
    <property type="entry name" value="Sm_multidrug_ex"/>
</dbReference>
<comment type="caution">
    <text evidence="2">The sequence shown here is derived from an EMBL/GenBank/DDBJ whole genome shotgun (WGS) entry which is preliminary data.</text>
</comment>
<protein>
    <submittedName>
        <fullName evidence="2">Ligand-binding protein SH3</fullName>
    </submittedName>
</protein>
<proteinExistence type="predicted"/>
<keyword evidence="1" id="KW-1133">Transmembrane helix</keyword>
<evidence type="ECO:0000313" key="3">
    <source>
        <dbReference type="Proteomes" id="UP000214588"/>
    </source>
</evidence>
<dbReference type="PANTHER" id="PTHR36007:SF2">
    <property type="entry name" value="TRANSPORT PROTEIN-RELATED"/>
    <property type="match status" value="1"/>
</dbReference>
<accession>A0A226BXR6</accession>
<keyword evidence="1" id="KW-0812">Transmembrane</keyword>
<dbReference type="PANTHER" id="PTHR36007">
    <property type="entry name" value="TRANSPORT PROTEIN-RELATED"/>
    <property type="match status" value="1"/>
</dbReference>
<dbReference type="OrthoDB" id="360192at2"/>
<organism evidence="2 3">
    <name type="scientific">Natranaerobius trueperi</name>
    <dbReference type="NCBI Taxonomy" id="759412"/>
    <lineage>
        <taxon>Bacteria</taxon>
        <taxon>Bacillati</taxon>
        <taxon>Bacillota</taxon>
        <taxon>Clostridia</taxon>
        <taxon>Natranaerobiales</taxon>
        <taxon>Natranaerobiaceae</taxon>
        <taxon>Natranaerobius</taxon>
    </lineage>
</organism>
<dbReference type="EMBL" id="NIQC01000015">
    <property type="protein sequence ID" value="OWZ83582.1"/>
    <property type="molecule type" value="Genomic_DNA"/>
</dbReference>
<sequence>MIDILKVLIFSMLPIVEIRGGIPLGLSLNFSPVEAFVISAIGNIAVIFPLIVTLNLLDPYFRKIPGIKLIYHKAIDRVISKRDKYLKYGKYALFFFVAIPFPTTGAWTASLASYIFQIPIKDSLWIISAGVFTSGLIVLVLSTTTISFI</sequence>
<dbReference type="AlphaFoldDB" id="A0A226BXR6"/>
<reference evidence="2 3" key="1">
    <citation type="submission" date="2017-06" db="EMBL/GenBank/DDBJ databases">
        <title>Draft Genome Sequence of Natranaerobius trueperi halophilic, alkalithermophilic bacteria from soda lakes.</title>
        <authorList>
            <person name="Zhao B."/>
        </authorList>
    </citation>
    <scope>NUCLEOTIDE SEQUENCE [LARGE SCALE GENOMIC DNA]</scope>
    <source>
        <strain evidence="2 3">DSM 18760</strain>
    </source>
</reference>
<feature type="transmembrane region" description="Helical" evidence="1">
    <location>
        <begin position="124"/>
        <end position="148"/>
    </location>
</feature>
<feature type="transmembrane region" description="Helical" evidence="1">
    <location>
        <begin position="91"/>
        <end position="118"/>
    </location>
</feature>
<dbReference type="RefSeq" id="WP_089023703.1">
    <property type="nucleotide sequence ID" value="NZ_NIQC01000015.1"/>
</dbReference>
<gene>
    <name evidence="2" type="ORF">CDO51_07675</name>
</gene>
<dbReference type="Pfam" id="PF06695">
    <property type="entry name" value="Sm_multidrug_ex"/>
    <property type="match status" value="1"/>
</dbReference>
<keyword evidence="1" id="KW-0472">Membrane</keyword>
<feature type="transmembrane region" description="Helical" evidence="1">
    <location>
        <begin position="36"/>
        <end position="57"/>
    </location>
</feature>
<feature type="transmembrane region" description="Helical" evidence="1">
    <location>
        <begin position="7"/>
        <end position="30"/>
    </location>
</feature>